<protein>
    <submittedName>
        <fullName evidence="1">Uncharacterized protein</fullName>
    </submittedName>
</protein>
<dbReference type="Gene3D" id="3.30.70.590">
    <property type="entry name" value="Poly(A) polymerase predicted RNA binding domain"/>
    <property type="match status" value="1"/>
</dbReference>
<proteinExistence type="predicted"/>
<accession>A0A8S9ZBI6</accession>
<dbReference type="Gene3D" id="1.10.1410.10">
    <property type="match status" value="1"/>
</dbReference>
<dbReference type="EMBL" id="JABEBT010000206">
    <property type="protein sequence ID" value="KAF7624733.1"/>
    <property type="molecule type" value="Genomic_DNA"/>
</dbReference>
<feature type="non-terminal residue" evidence="1">
    <location>
        <position position="1"/>
    </location>
</feature>
<reference evidence="1" key="1">
    <citation type="journal article" date="2020" name="Ecol. Evol.">
        <title>Genome structure and content of the rice root-knot nematode (Meloidogyne graminicola).</title>
        <authorList>
            <person name="Phan N.T."/>
            <person name="Danchin E.G.J."/>
            <person name="Klopp C."/>
            <person name="Perfus-Barbeoch L."/>
            <person name="Kozlowski D.K."/>
            <person name="Koutsovoulos G.D."/>
            <person name="Lopez-Roques C."/>
            <person name="Bouchez O."/>
            <person name="Zahm M."/>
            <person name="Besnard G."/>
            <person name="Bellafiore S."/>
        </authorList>
    </citation>
    <scope>NUCLEOTIDE SEQUENCE</scope>
    <source>
        <strain evidence="1">VN-18</strain>
    </source>
</reference>
<sequence>MLNRPLEKKKETEKKQMDILPKKNNVAEAETLIKQIFYEKTMKNEEKEIYKHKITNLKTYKVKISNNYSMLLTNLVNINIIEDSIIEGIIFFHYTNSINDEIIEKFNGKYLCNLNKRNKCNDSSFYCHICQNNSVTNLIKTKYQNSSLIKFQFEEIEVCFRLALVENEFYVAINSKEKESFEIAINNLIVKTENKPKHEFANIVYELLAYRFNLSMLSLPSEFSERYKMLFVLIKLWCKNYSIYGEEYGFLNDKALIGIVYYLLNKHQNAHYRILLKEFHLLFEKKFMLKFEEKIEIKGKDRTKIKKFFEINFRNENKNQSNEWIILYSNLAENNVLKLLNKSTERIIKNQNNSGLKNLSELSEGIEKNASVEVLKQKWLSWLGNEHLFVEKYENLLLIICSNAKNSLYGPQFCYFVESNFREKLQNELEKLTEIEYIHIRPFKLLNIKECPKKLKEENQKLEENLCTIWIVGIKQREEKLKETFKIILENFKKNLIKLFETTEIKKNWRN</sequence>
<name>A0A8S9ZBI6_9BILA</name>
<dbReference type="Proteomes" id="UP000605970">
    <property type="component" value="Unassembled WGS sequence"/>
</dbReference>
<evidence type="ECO:0000313" key="2">
    <source>
        <dbReference type="Proteomes" id="UP000605970"/>
    </source>
</evidence>
<dbReference type="AlphaFoldDB" id="A0A8S9ZBI6"/>
<gene>
    <name evidence="1" type="ORF">Mgra_00009998</name>
</gene>
<evidence type="ECO:0000313" key="1">
    <source>
        <dbReference type="EMBL" id="KAF7624733.1"/>
    </source>
</evidence>
<keyword evidence="2" id="KW-1185">Reference proteome</keyword>
<dbReference type="OrthoDB" id="5897375at2759"/>
<organism evidence="1 2">
    <name type="scientific">Meloidogyne graminicola</name>
    <dbReference type="NCBI Taxonomy" id="189291"/>
    <lineage>
        <taxon>Eukaryota</taxon>
        <taxon>Metazoa</taxon>
        <taxon>Ecdysozoa</taxon>
        <taxon>Nematoda</taxon>
        <taxon>Chromadorea</taxon>
        <taxon>Rhabditida</taxon>
        <taxon>Tylenchina</taxon>
        <taxon>Tylenchomorpha</taxon>
        <taxon>Tylenchoidea</taxon>
        <taxon>Meloidogynidae</taxon>
        <taxon>Meloidogyninae</taxon>
        <taxon>Meloidogyne</taxon>
    </lineage>
</organism>
<dbReference type="SUPFAM" id="SSF81631">
    <property type="entry name" value="PAP/OAS1 substrate-binding domain"/>
    <property type="match status" value="1"/>
</dbReference>
<comment type="caution">
    <text evidence="1">The sequence shown here is derived from an EMBL/GenBank/DDBJ whole genome shotgun (WGS) entry which is preliminary data.</text>
</comment>